<proteinExistence type="predicted"/>
<keyword evidence="1" id="KW-0732">Signal</keyword>
<dbReference type="AlphaFoldDB" id="A0AAE1AUI1"/>
<evidence type="ECO:0000256" key="1">
    <source>
        <dbReference type="SAM" id="SignalP"/>
    </source>
</evidence>
<keyword evidence="3" id="KW-1185">Reference proteome</keyword>
<name>A0AAE1AUI1_9GAST</name>
<feature type="chain" id="PRO_5042197148" evidence="1">
    <location>
        <begin position="19"/>
        <end position="82"/>
    </location>
</feature>
<gene>
    <name evidence="2" type="ORF">RRG08_067317</name>
</gene>
<evidence type="ECO:0000313" key="3">
    <source>
        <dbReference type="Proteomes" id="UP001283361"/>
    </source>
</evidence>
<organism evidence="2 3">
    <name type="scientific">Elysia crispata</name>
    <name type="common">lettuce slug</name>
    <dbReference type="NCBI Taxonomy" id="231223"/>
    <lineage>
        <taxon>Eukaryota</taxon>
        <taxon>Metazoa</taxon>
        <taxon>Spiralia</taxon>
        <taxon>Lophotrochozoa</taxon>
        <taxon>Mollusca</taxon>
        <taxon>Gastropoda</taxon>
        <taxon>Heterobranchia</taxon>
        <taxon>Euthyneura</taxon>
        <taxon>Panpulmonata</taxon>
        <taxon>Sacoglossa</taxon>
        <taxon>Placobranchoidea</taxon>
        <taxon>Plakobranchidae</taxon>
        <taxon>Elysia</taxon>
    </lineage>
</organism>
<dbReference type="EMBL" id="JAWDGP010001283">
    <property type="protein sequence ID" value="KAK3793047.1"/>
    <property type="molecule type" value="Genomic_DNA"/>
</dbReference>
<protein>
    <submittedName>
        <fullName evidence="2">Uncharacterized protein</fullName>
    </submittedName>
</protein>
<feature type="signal peptide" evidence="1">
    <location>
        <begin position="1"/>
        <end position="18"/>
    </location>
</feature>
<evidence type="ECO:0000313" key="2">
    <source>
        <dbReference type="EMBL" id="KAK3793047.1"/>
    </source>
</evidence>
<reference evidence="2" key="1">
    <citation type="journal article" date="2023" name="G3 (Bethesda)">
        <title>A reference genome for the long-term kleptoplast-retaining sea slug Elysia crispata morphotype clarki.</title>
        <authorList>
            <person name="Eastman K.E."/>
            <person name="Pendleton A.L."/>
            <person name="Shaikh M.A."/>
            <person name="Suttiyut T."/>
            <person name="Ogas R."/>
            <person name="Tomko P."/>
            <person name="Gavelis G."/>
            <person name="Widhalm J.R."/>
            <person name="Wisecaver J.H."/>
        </authorList>
    </citation>
    <scope>NUCLEOTIDE SEQUENCE</scope>
    <source>
        <strain evidence="2">ECLA1</strain>
    </source>
</reference>
<sequence>MKTWVLLVIFLGVTAVVAEESDFEECRSSWCTPSAVYRHKLYGKEVCCSNADTIYMVVRTEREGNKNVDKCYCKSDYSKKMG</sequence>
<dbReference type="Proteomes" id="UP001283361">
    <property type="component" value="Unassembled WGS sequence"/>
</dbReference>
<comment type="caution">
    <text evidence="2">The sequence shown here is derived from an EMBL/GenBank/DDBJ whole genome shotgun (WGS) entry which is preliminary data.</text>
</comment>
<accession>A0AAE1AUI1</accession>